<keyword evidence="1" id="KW-0472">Membrane</keyword>
<evidence type="ECO:0000313" key="2">
    <source>
        <dbReference type="EMBL" id="KUN75102.1"/>
    </source>
</evidence>
<name>A0A101SIW4_9ACTN</name>
<dbReference type="RefSeq" id="WP_061931217.1">
    <property type="nucleotide sequence ID" value="NZ_JBEYBH010000060.1"/>
</dbReference>
<protein>
    <submittedName>
        <fullName evidence="2">Uncharacterized protein</fullName>
    </submittedName>
</protein>
<sequence length="121" mass="12789">MNNNSMQVTNDEQPSAQAAVQIQTTPVVQDEAPTSNAELSIEATKTNFKAEMSVPGPNAGQMINAATRILGLAGSVVGPAVVLKFSANLVMPWYGVWALVVVVAVLPLVHVVVGNRHDKQQ</sequence>
<keyword evidence="1" id="KW-1133">Transmembrane helix</keyword>
<proteinExistence type="predicted"/>
<keyword evidence="3" id="KW-1185">Reference proteome</keyword>
<accession>A0A101SIW4</accession>
<dbReference type="Proteomes" id="UP000053024">
    <property type="component" value="Unassembled WGS sequence"/>
</dbReference>
<organism evidence="2 3">
    <name type="scientific">Streptomyces bungoensis</name>
    <dbReference type="NCBI Taxonomy" id="285568"/>
    <lineage>
        <taxon>Bacteria</taxon>
        <taxon>Bacillati</taxon>
        <taxon>Actinomycetota</taxon>
        <taxon>Actinomycetes</taxon>
        <taxon>Kitasatosporales</taxon>
        <taxon>Streptomycetaceae</taxon>
        <taxon>Streptomyces</taxon>
    </lineage>
</organism>
<feature type="transmembrane region" description="Helical" evidence="1">
    <location>
        <begin position="93"/>
        <end position="113"/>
    </location>
</feature>
<feature type="transmembrane region" description="Helical" evidence="1">
    <location>
        <begin position="69"/>
        <end position="87"/>
    </location>
</feature>
<evidence type="ECO:0000313" key="3">
    <source>
        <dbReference type="Proteomes" id="UP000053024"/>
    </source>
</evidence>
<comment type="caution">
    <text evidence="2">The sequence shown here is derived from an EMBL/GenBank/DDBJ whole genome shotgun (WGS) entry which is preliminary data.</text>
</comment>
<evidence type="ECO:0000256" key="1">
    <source>
        <dbReference type="SAM" id="Phobius"/>
    </source>
</evidence>
<gene>
    <name evidence="2" type="ORF">AQJ66_36455</name>
</gene>
<dbReference type="AlphaFoldDB" id="A0A101SIW4"/>
<keyword evidence="1" id="KW-0812">Transmembrane</keyword>
<dbReference type="EMBL" id="LMWX01000104">
    <property type="protein sequence ID" value="KUN75102.1"/>
    <property type="molecule type" value="Genomic_DNA"/>
</dbReference>
<reference evidence="2 3" key="1">
    <citation type="submission" date="2015-10" db="EMBL/GenBank/DDBJ databases">
        <title>Draft genome sequence of Streptomyces bungoensis DSM 41781, type strain for the species Streptomyces bungoensis.</title>
        <authorList>
            <person name="Ruckert C."/>
            <person name="Winkler A."/>
            <person name="Kalinowski J."/>
            <person name="Kampfer P."/>
            <person name="Glaeser S."/>
        </authorList>
    </citation>
    <scope>NUCLEOTIDE SEQUENCE [LARGE SCALE GENOMIC DNA]</scope>
    <source>
        <strain evidence="2 3">DSM 41781</strain>
    </source>
</reference>
<dbReference type="OrthoDB" id="4211125at2"/>
<dbReference type="STRING" id="285568.AQJ66_36455"/>